<name>A0A7W6IFH4_9HYPH</name>
<keyword evidence="6" id="KW-1185">Reference proteome</keyword>
<dbReference type="InterPro" id="IPR003439">
    <property type="entry name" value="ABC_transporter-like_ATP-bd"/>
</dbReference>
<dbReference type="Gene3D" id="3.40.50.300">
    <property type="entry name" value="P-loop containing nucleotide triphosphate hydrolases"/>
    <property type="match status" value="1"/>
</dbReference>
<evidence type="ECO:0000256" key="1">
    <source>
        <dbReference type="ARBA" id="ARBA00005417"/>
    </source>
</evidence>
<comment type="caution">
    <text evidence="5">The sequence shown here is derived from an EMBL/GenBank/DDBJ whole genome shotgun (WGS) entry which is preliminary data.</text>
</comment>
<dbReference type="Pfam" id="PF00005">
    <property type="entry name" value="ABC_tran"/>
    <property type="match status" value="1"/>
</dbReference>
<dbReference type="PROSITE" id="PS00211">
    <property type="entry name" value="ABC_TRANSPORTER_1"/>
    <property type="match status" value="1"/>
</dbReference>
<dbReference type="Proteomes" id="UP000519439">
    <property type="component" value="Unassembled WGS sequence"/>
</dbReference>
<keyword evidence="3 5" id="KW-0067">ATP-binding</keyword>
<keyword evidence="2" id="KW-0547">Nucleotide-binding</keyword>
<feature type="domain" description="ABC transporter" evidence="4">
    <location>
        <begin position="16"/>
        <end position="247"/>
    </location>
</feature>
<dbReference type="RefSeq" id="WP_027315943.1">
    <property type="nucleotide sequence ID" value="NZ_JACIDC010000006.1"/>
</dbReference>
<reference evidence="5 6" key="1">
    <citation type="submission" date="2020-08" db="EMBL/GenBank/DDBJ databases">
        <title>Genomic Encyclopedia of Type Strains, Phase IV (KMG-IV): sequencing the most valuable type-strain genomes for metagenomic binning, comparative biology and taxonomic classification.</title>
        <authorList>
            <person name="Goeker M."/>
        </authorList>
    </citation>
    <scope>NUCLEOTIDE SEQUENCE [LARGE SCALE GENOMIC DNA]</scope>
    <source>
        <strain evidence="5 6">DSM 15743</strain>
    </source>
</reference>
<evidence type="ECO:0000313" key="5">
    <source>
        <dbReference type="EMBL" id="MBB4040551.1"/>
    </source>
</evidence>
<dbReference type="InterPro" id="IPR003593">
    <property type="entry name" value="AAA+_ATPase"/>
</dbReference>
<dbReference type="SUPFAM" id="SSF52540">
    <property type="entry name" value="P-loop containing nucleoside triphosphate hydrolases"/>
    <property type="match status" value="1"/>
</dbReference>
<protein>
    <submittedName>
        <fullName evidence="5">ABC-2 type transport system ATP-binding protein</fullName>
    </submittedName>
</protein>
<dbReference type="PANTHER" id="PTHR43582:SF2">
    <property type="entry name" value="LINEARMYCIN RESISTANCE ATP-BINDING PROTEIN LNRL"/>
    <property type="match status" value="1"/>
</dbReference>
<dbReference type="PROSITE" id="PS50893">
    <property type="entry name" value="ABC_TRANSPORTER_2"/>
    <property type="match status" value="1"/>
</dbReference>
<evidence type="ECO:0000256" key="3">
    <source>
        <dbReference type="ARBA" id="ARBA00022840"/>
    </source>
</evidence>
<evidence type="ECO:0000313" key="6">
    <source>
        <dbReference type="Proteomes" id="UP000519439"/>
    </source>
</evidence>
<sequence>MAAPDSGDRPNEAGIIETQALTRSFGDLTALDAVSLQVRPGEIFGLIGPNGAGKSTLIKMLTTLLPPTSGTARVAGFDVVRQPAKVRAHIGYVPQLLSADGALTAYENLLVSARLYLVPPAQRAVRIEAALKLMDLEDAAQRLVSGFSGGMIRRLEIAQSMIHEPAVLFMDEPTVGLDPVARRAVWDHVRQLRANLGTTILITTHLMDEADELCDRIGVLHAGRLEEVGAPQELKARIGPEATLDDVFAHVTGTEITTAGSYRDVRQTRASARAHS</sequence>
<evidence type="ECO:0000256" key="2">
    <source>
        <dbReference type="ARBA" id="ARBA00022741"/>
    </source>
</evidence>
<dbReference type="GO" id="GO:0005524">
    <property type="term" value="F:ATP binding"/>
    <property type="evidence" value="ECO:0007669"/>
    <property type="project" value="UniProtKB-KW"/>
</dbReference>
<dbReference type="AlphaFoldDB" id="A0A7W6IFH4"/>
<accession>A0A7W6IFH4</accession>
<proteinExistence type="inferred from homology"/>
<dbReference type="GO" id="GO:0016887">
    <property type="term" value="F:ATP hydrolysis activity"/>
    <property type="evidence" value="ECO:0007669"/>
    <property type="project" value="InterPro"/>
</dbReference>
<dbReference type="InterPro" id="IPR017871">
    <property type="entry name" value="ABC_transporter-like_CS"/>
</dbReference>
<dbReference type="PANTHER" id="PTHR43582">
    <property type="entry name" value="LINEARMYCIN RESISTANCE ATP-BINDING PROTEIN LNRL"/>
    <property type="match status" value="1"/>
</dbReference>
<dbReference type="EMBL" id="JACIDC010000006">
    <property type="protein sequence ID" value="MBB4040551.1"/>
    <property type="molecule type" value="Genomic_DNA"/>
</dbReference>
<gene>
    <name evidence="5" type="ORF">GGR34_002204</name>
</gene>
<organism evidence="5 6">
    <name type="scientific">Microvirga flocculans</name>
    <dbReference type="NCBI Taxonomy" id="217168"/>
    <lineage>
        <taxon>Bacteria</taxon>
        <taxon>Pseudomonadati</taxon>
        <taxon>Pseudomonadota</taxon>
        <taxon>Alphaproteobacteria</taxon>
        <taxon>Hyphomicrobiales</taxon>
        <taxon>Methylobacteriaceae</taxon>
        <taxon>Microvirga</taxon>
    </lineage>
</organism>
<dbReference type="InterPro" id="IPR027417">
    <property type="entry name" value="P-loop_NTPase"/>
</dbReference>
<evidence type="ECO:0000259" key="4">
    <source>
        <dbReference type="PROSITE" id="PS50893"/>
    </source>
</evidence>
<dbReference type="SMART" id="SM00382">
    <property type="entry name" value="AAA"/>
    <property type="match status" value="1"/>
</dbReference>
<comment type="similarity">
    <text evidence="1">Belongs to the ABC transporter superfamily.</text>
</comment>